<keyword evidence="2" id="KW-1185">Reference proteome</keyword>
<protein>
    <submittedName>
        <fullName evidence="1">Uncharacterized protein</fullName>
    </submittedName>
</protein>
<sequence>MLDMTCHRCGSNSLHVAEDAVEWDEVICRECGEFLATYGAVMAAIRPTPLADACLKTQWLARGMGISLAD</sequence>
<dbReference type="OrthoDB" id="6183802at2"/>
<reference evidence="1 2" key="1">
    <citation type="submission" date="2018-10" db="EMBL/GenBank/DDBJ databases">
        <title>Genomic Encyclopedia of Type Strains, Phase IV (KMG-IV): sequencing the most valuable type-strain genomes for metagenomic binning, comparative biology and taxonomic classification.</title>
        <authorList>
            <person name="Goeker M."/>
        </authorList>
    </citation>
    <scope>NUCLEOTIDE SEQUENCE [LARGE SCALE GENOMIC DNA]</scope>
    <source>
        <strain evidence="1 2">DSM 23229</strain>
    </source>
</reference>
<name>A0A420WYI0_9GAMM</name>
<evidence type="ECO:0000313" key="2">
    <source>
        <dbReference type="Proteomes" id="UP000281975"/>
    </source>
</evidence>
<dbReference type="RefSeq" id="WP_121172199.1">
    <property type="nucleotide sequence ID" value="NZ_RBIN01000003.1"/>
</dbReference>
<dbReference type="AlphaFoldDB" id="A0A420WYI0"/>
<proteinExistence type="predicted"/>
<organism evidence="1 2">
    <name type="scientific">Kushneria sinocarnis</name>
    <dbReference type="NCBI Taxonomy" id="595502"/>
    <lineage>
        <taxon>Bacteria</taxon>
        <taxon>Pseudomonadati</taxon>
        <taxon>Pseudomonadota</taxon>
        <taxon>Gammaproteobacteria</taxon>
        <taxon>Oceanospirillales</taxon>
        <taxon>Halomonadaceae</taxon>
        <taxon>Kushneria</taxon>
    </lineage>
</organism>
<dbReference type="Proteomes" id="UP000281975">
    <property type="component" value="Unassembled WGS sequence"/>
</dbReference>
<dbReference type="EMBL" id="RBIN01000003">
    <property type="protein sequence ID" value="RKR06279.1"/>
    <property type="molecule type" value="Genomic_DNA"/>
</dbReference>
<accession>A0A420WYI0</accession>
<gene>
    <name evidence="1" type="ORF">C7446_1218</name>
</gene>
<comment type="caution">
    <text evidence="1">The sequence shown here is derived from an EMBL/GenBank/DDBJ whole genome shotgun (WGS) entry which is preliminary data.</text>
</comment>
<evidence type="ECO:0000313" key="1">
    <source>
        <dbReference type="EMBL" id="RKR06279.1"/>
    </source>
</evidence>